<evidence type="ECO:0000313" key="4">
    <source>
        <dbReference type="Proteomes" id="UP001516662"/>
    </source>
</evidence>
<dbReference type="InterPro" id="IPR022742">
    <property type="entry name" value="Hydrolase_4"/>
</dbReference>
<evidence type="ECO:0000259" key="2">
    <source>
        <dbReference type="Pfam" id="PF12146"/>
    </source>
</evidence>
<dbReference type="InterPro" id="IPR053145">
    <property type="entry name" value="AB_hydrolase_Est10"/>
</dbReference>
<dbReference type="GO" id="GO:0016787">
    <property type="term" value="F:hydrolase activity"/>
    <property type="evidence" value="ECO:0007669"/>
    <property type="project" value="UniProtKB-KW"/>
</dbReference>
<dbReference type="Pfam" id="PF12146">
    <property type="entry name" value="Hydrolase_4"/>
    <property type="match status" value="1"/>
</dbReference>
<evidence type="ECO:0000313" key="3">
    <source>
        <dbReference type="EMBL" id="MBE4909261.1"/>
    </source>
</evidence>
<feature type="domain" description="Serine aminopeptidase S33" evidence="2">
    <location>
        <begin position="73"/>
        <end position="292"/>
    </location>
</feature>
<dbReference type="PANTHER" id="PTHR43265">
    <property type="entry name" value="ESTERASE ESTD"/>
    <property type="match status" value="1"/>
</dbReference>
<name>A0ABR9QL89_9BACI</name>
<dbReference type="EMBL" id="JADCLJ010000021">
    <property type="protein sequence ID" value="MBE4909261.1"/>
    <property type="molecule type" value="Genomic_DNA"/>
</dbReference>
<proteinExistence type="predicted"/>
<dbReference type="SUPFAM" id="SSF53474">
    <property type="entry name" value="alpha/beta-Hydrolases"/>
    <property type="match status" value="1"/>
</dbReference>
<reference evidence="3 4" key="1">
    <citation type="submission" date="2020-10" db="EMBL/GenBank/DDBJ databases">
        <title>Bacillus sp. HD4P25, an endophyte from a halophyte.</title>
        <authorList>
            <person name="Sun J.-Q."/>
        </authorList>
    </citation>
    <scope>NUCLEOTIDE SEQUENCE [LARGE SCALE GENOMIC DNA]</scope>
    <source>
        <strain evidence="3 4">YIM 93174</strain>
    </source>
</reference>
<accession>A0ABR9QL89</accession>
<evidence type="ECO:0000256" key="1">
    <source>
        <dbReference type="ARBA" id="ARBA00022801"/>
    </source>
</evidence>
<keyword evidence="1 3" id="KW-0378">Hydrolase</keyword>
<protein>
    <submittedName>
        <fullName evidence="3">Alpha/beta fold hydrolase</fullName>
    </submittedName>
</protein>
<gene>
    <name evidence="3" type="ORF">IMZ08_14435</name>
</gene>
<keyword evidence="4" id="KW-1185">Reference proteome</keyword>
<dbReference type="InterPro" id="IPR029058">
    <property type="entry name" value="AB_hydrolase_fold"/>
</dbReference>
<dbReference type="Proteomes" id="UP001516662">
    <property type="component" value="Unassembled WGS sequence"/>
</dbReference>
<dbReference type="InterPro" id="IPR002471">
    <property type="entry name" value="Pept_S9_AS"/>
</dbReference>
<organism evidence="3 4">
    <name type="scientific">Litchfieldia luteola</name>
    <dbReference type="NCBI Taxonomy" id="682179"/>
    <lineage>
        <taxon>Bacteria</taxon>
        <taxon>Bacillati</taxon>
        <taxon>Bacillota</taxon>
        <taxon>Bacilli</taxon>
        <taxon>Bacillales</taxon>
        <taxon>Bacillaceae</taxon>
        <taxon>Litchfieldia</taxon>
    </lineage>
</organism>
<comment type="caution">
    <text evidence="3">The sequence shown here is derived from an EMBL/GenBank/DDBJ whole genome shotgun (WGS) entry which is preliminary data.</text>
</comment>
<dbReference type="PANTHER" id="PTHR43265:SF1">
    <property type="entry name" value="ESTERASE ESTD"/>
    <property type="match status" value="1"/>
</dbReference>
<dbReference type="PROSITE" id="PS00708">
    <property type="entry name" value="PRO_ENDOPEP_SER"/>
    <property type="match status" value="1"/>
</dbReference>
<dbReference type="Gene3D" id="3.40.50.1820">
    <property type="entry name" value="alpha/beta hydrolase"/>
    <property type="match status" value="1"/>
</dbReference>
<sequence length="330" mass="37572">MLIMLLVVAGCANEEKVFKEEVVEEKIIVGENTEYELNGTLTLPKDNQEALPAVVLIHGSGPSDQDETAFAYKPFRDIAWGLAQQGIAVIRYDKRTYAHGNKMAQQISEITVYEETVEDAIRAAQLLKKDNRIDENKVFVVGHSLGGMLAPRIDMQGGNFAGIIMLGSSPRPLWEIAYDQNIAALKKQEMRESSRKQQDRLIEIELEKALLLQEMTDSEANRTTVFGIGGYYLKEMEQFSAKSIILQAEKPILIMQGEDDFQVYYEKDFKLWQELLEEHKNVTLVSYPKLNHFFVQYEGQEKGTIDEYMVPGNVDLNVIKDIGDWILKQK</sequence>